<gene>
    <name evidence="1" type="ORF">GCM10011339_14190</name>
</gene>
<name>A0ABQ1UWV1_9BACT</name>
<keyword evidence="2" id="KW-1185">Reference proteome</keyword>
<dbReference type="InterPro" id="IPR036410">
    <property type="entry name" value="HSP_DnaJ_Cys-rich_dom_sf"/>
</dbReference>
<reference evidence="2" key="1">
    <citation type="journal article" date="2019" name="Int. J. Syst. Evol. Microbiol.">
        <title>The Global Catalogue of Microorganisms (GCM) 10K type strain sequencing project: providing services to taxonomists for standard genome sequencing and annotation.</title>
        <authorList>
            <consortium name="The Broad Institute Genomics Platform"/>
            <consortium name="The Broad Institute Genome Sequencing Center for Infectious Disease"/>
            <person name="Wu L."/>
            <person name="Ma J."/>
        </authorList>
    </citation>
    <scope>NUCLEOTIDE SEQUENCE [LARGE SCALE GENOMIC DNA]</scope>
    <source>
        <strain evidence="2">CGMCC 1.15407</strain>
    </source>
</reference>
<dbReference type="SUPFAM" id="SSF57938">
    <property type="entry name" value="DnaJ/Hsp40 cysteine-rich domain"/>
    <property type="match status" value="1"/>
</dbReference>
<dbReference type="PANTHER" id="PTHR15852:SF54">
    <property type="entry name" value="PROTEIN SSUH2 HOMOLOG"/>
    <property type="match status" value="1"/>
</dbReference>
<protein>
    <recommendedName>
        <fullName evidence="3">Molecular chaperone DnaJ</fullName>
    </recommendedName>
</protein>
<organism evidence="1 2">
    <name type="scientific">Echinicola rosea</name>
    <dbReference type="NCBI Taxonomy" id="1807691"/>
    <lineage>
        <taxon>Bacteria</taxon>
        <taxon>Pseudomonadati</taxon>
        <taxon>Bacteroidota</taxon>
        <taxon>Cytophagia</taxon>
        <taxon>Cytophagales</taxon>
        <taxon>Cyclobacteriaceae</taxon>
        <taxon>Echinicola</taxon>
    </lineage>
</organism>
<proteinExistence type="predicted"/>
<dbReference type="EMBL" id="BMIU01000005">
    <property type="protein sequence ID" value="GGF27246.1"/>
    <property type="molecule type" value="Genomic_DNA"/>
</dbReference>
<dbReference type="PANTHER" id="PTHR15852">
    <property type="entry name" value="PLASTID TRANSCRIPTIONALLY ACTIVE PROTEIN"/>
    <property type="match status" value="1"/>
</dbReference>
<evidence type="ECO:0008006" key="3">
    <source>
        <dbReference type="Google" id="ProtNLM"/>
    </source>
</evidence>
<sequence length="233" mass="26131">MTISLMLGTGIHNTSLAQGSPNLGKTDRLMEMAKASIAKNEYKKANYYFRQIIESSASIPPEMPYYFAETLYELKQYDNSAKFLNKYLEINGFKADNYESAKTLEKKLKAPLEAIAACKLCDSKGYRYQMCPTCHGEKVIQQDCSYCKGNGIVGCSRCKATGIVTKKNVFNITEYYQCSRCKGEGRLTCPRCDGSLKEVSACHTCSGFGEVHSEELCDHQVQDKHHDENITVQ</sequence>
<evidence type="ECO:0000313" key="2">
    <source>
        <dbReference type="Proteomes" id="UP000647339"/>
    </source>
</evidence>
<dbReference type="Gene3D" id="1.25.40.10">
    <property type="entry name" value="Tetratricopeptide repeat domain"/>
    <property type="match status" value="1"/>
</dbReference>
<dbReference type="InterPro" id="IPR011990">
    <property type="entry name" value="TPR-like_helical_dom_sf"/>
</dbReference>
<dbReference type="Proteomes" id="UP000647339">
    <property type="component" value="Unassembled WGS sequence"/>
</dbReference>
<dbReference type="SUPFAM" id="SSF48452">
    <property type="entry name" value="TPR-like"/>
    <property type="match status" value="1"/>
</dbReference>
<comment type="caution">
    <text evidence="1">The sequence shown here is derived from an EMBL/GenBank/DDBJ whole genome shotgun (WGS) entry which is preliminary data.</text>
</comment>
<dbReference type="RefSeq" id="WP_137403874.1">
    <property type="nucleotide sequence ID" value="NZ_CP040106.1"/>
</dbReference>
<evidence type="ECO:0000313" key="1">
    <source>
        <dbReference type="EMBL" id="GGF27246.1"/>
    </source>
</evidence>
<accession>A0ABQ1UWV1</accession>